<sequence>MYLITFATAFISLFGYTGSSCTFPTELTGDWISSHKGEITFSNESTHVYNYPMYMSATVNALNFSCDQQSGRKYLLKSVGAVEAFSSYIDAYVCIELYRVSAYKFYYYIGTAESSTNSDYVYGRVNGTVVDITEACNRAEPYEDSTFVTLVKSGAVDSGKADATCPDDLLASYTNITYTDHAGASACSGNSENGCSNKVLMTYTYESCTSGSVFSANGSFHCIHSLTSGSTTYLSVWNDDVTVDDSSTYRFTCLAFKKEGTTIYATEYPRFCKDTTQSSTTVASPGIVVVFESRSTTCVLTETAISSGWWIALIVILVLVVVGGVLVGVILMKKHKNKINMLELVRIS</sequence>
<evidence type="ECO:0000259" key="3">
    <source>
        <dbReference type="Pfam" id="PF23069"/>
    </source>
</evidence>
<organism evidence="5 6">
    <name type="scientific">Mizuhopecten yessoensis</name>
    <name type="common">Japanese scallop</name>
    <name type="synonym">Patinopecten yessoensis</name>
    <dbReference type="NCBI Taxonomy" id="6573"/>
    <lineage>
        <taxon>Eukaryota</taxon>
        <taxon>Metazoa</taxon>
        <taxon>Spiralia</taxon>
        <taxon>Lophotrochozoa</taxon>
        <taxon>Mollusca</taxon>
        <taxon>Bivalvia</taxon>
        <taxon>Autobranchia</taxon>
        <taxon>Pteriomorphia</taxon>
        <taxon>Pectinida</taxon>
        <taxon>Pectinoidea</taxon>
        <taxon>Pectinidae</taxon>
        <taxon>Mizuhopecten</taxon>
    </lineage>
</organism>
<dbReference type="Pfam" id="PF23069">
    <property type="entry name" value="DUF7042"/>
    <property type="match status" value="1"/>
</dbReference>
<keyword evidence="2" id="KW-0732">Signal</keyword>
<keyword evidence="1" id="KW-0812">Transmembrane</keyword>
<dbReference type="Proteomes" id="UP000242188">
    <property type="component" value="Unassembled WGS sequence"/>
</dbReference>
<gene>
    <name evidence="5" type="ORF">KP79_PYT12802</name>
</gene>
<feature type="signal peptide" evidence="2">
    <location>
        <begin position="1"/>
        <end position="19"/>
    </location>
</feature>
<dbReference type="EMBL" id="NEDP02005574">
    <property type="protein sequence ID" value="OWF38048.1"/>
    <property type="molecule type" value="Genomic_DNA"/>
</dbReference>
<proteinExistence type="predicted"/>
<evidence type="ECO:0000313" key="5">
    <source>
        <dbReference type="EMBL" id="OWF38048.1"/>
    </source>
</evidence>
<name>A0A210PNK6_MIZYE</name>
<dbReference type="AlphaFoldDB" id="A0A210PNK6"/>
<feature type="domain" description="DUF7042" evidence="3">
    <location>
        <begin position="171"/>
        <end position="279"/>
    </location>
</feature>
<keyword evidence="6" id="KW-1185">Reference proteome</keyword>
<feature type="transmembrane region" description="Helical" evidence="1">
    <location>
        <begin position="308"/>
        <end position="332"/>
    </location>
</feature>
<evidence type="ECO:0000259" key="4">
    <source>
        <dbReference type="Pfam" id="PF23070"/>
    </source>
</evidence>
<reference evidence="5 6" key="1">
    <citation type="journal article" date="2017" name="Nat. Ecol. Evol.">
        <title>Scallop genome provides insights into evolution of bilaterian karyotype and development.</title>
        <authorList>
            <person name="Wang S."/>
            <person name="Zhang J."/>
            <person name="Jiao W."/>
            <person name="Li J."/>
            <person name="Xun X."/>
            <person name="Sun Y."/>
            <person name="Guo X."/>
            <person name="Huan P."/>
            <person name="Dong B."/>
            <person name="Zhang L."/>
            <person name="Hu X."/>
            <person name="Sun X."/>
            <person name="Wang J."/>
            <person name="Zhao C."/>
            <person name="Wang Y."/>
            <person name="Wang D."/>
            <person name="Huang X."/>
            <person name="Wang R."/>
            <person name="Lv J."/>
            <person name="Li Y."/>
            <person name="Zhang Z."/>
            <person name="Liu B."/>
            <person name="Lu W."/>
            <person name="Hui Y."/>
            <person name="Liang J."/>
            <person name="Zhou Z."/>
            <person name="Hou R."/>
            <person name="Li X."/>
            <person name="Liu Y."/>
            <person name="Li H."/>
            <person name="Ning X."/>
            <person name="Lin Y."/>
            <person name="Zhao L."/>
            <person name="Xing Q."/>
            <person name="Dou J."/>
            <person name="Li Y."/>
            <person name="Mao J."/>
            <person name="Guo H."/>
            <person name="Dou H."/>
            <person name="Li T."/>
            <person name="Mu C."/>
            <person name="Jiang W."/>
            <person name="Fu Q."/>
            <person name="Fu X."/>
            <person name="Miao Y."/>
            <person name="Liu J."/>
            <person name="Yu Q."/>
            <person name="Li R."/>
            <person name="Liao H."/>
            <person name="Li X."/>
            <person name="Kong Y."/>
            <person name="Jiang Z."/>
            <person name="Chourrout D."/>
            <person name="Li R."/>
            <person name="Bao Z."/>
        </authorList>
    </citation>
    <scope>NUCLEOTIDE SEQUENCE [LARGE SCALE GENOMIC DNA]</scope>
    <source>
        <strain evidence="5 6">PY_sf001</strain>
    </source>
</reference>
<feature type="chain" id="PRO_5012442567" evidence="2">
    <location>
        <begin position="20"/>
        <end position="348"/>
    </location>
</feature>
<evidence type="ECO:0000256" key="1">
    <source>
        <dbReference type="SAM" id="Phobius"/>
    </source>
</evidence>
<dbReference type="InterPro" id="IPR055471">
    <property type="entry name" value="DUF7043"/>
</dbReference>
<accession>A0A210PNK6</accession>
<evidence type="ECO:0000256" key="2">
    <source>
        <dbReference type="SAM" id="SignalP"/>
    </source>
</evidence>
<dbReference type="Pfam" id="PF23070">
    <property type="entry name" value="DUF7043"/>
    <property type="match status" value="1"/>
</dbReference>
<keyword evidence="1" id="KW-1133">Transmembrane helix</keyword>
<evidence type="ECO:0000313" key="6">
    <source>
        <dbReference type="Proteomes" id="UP000242188"/>
    </source>
</evidence>
<comment type="caution">
    <text evidence="5">The sequence shown here is derived from an EMBL/GenBank/DDBJ whole genome shotgun (WGS) entry which is preliminary data.</text>
</comment>
<dbReference type="InterPro" id="IPR055470">
    <property type="entry name" value="DUF7042"/>
</dbReference>
<dbReference type="OrthoDB" id="6121759at2759"/>
<protein>
    <submittedName>
        <fullName evidence="5">Uncharacterized protein</fullName>
    </submittedName>
</protein>
<keyword evidence="1" id="KW-0472">Membrane</keyword>
<feature type="domain" description="DUF7043" evidence="4">
    <location>
        <begin position="19"/>
        <end position="114"/>
    </location>
</feature>